<gene>
    <name evidence="1" type="ORF">LCGC14_2059870</name>
</gene>
<protein>
    <submittedName>
        <fullName evidence="1">Uncharacterized protein</fullName>
    </submittedName>
</protein>
<reference evidence="1" key="1">
    <citation type="journal article" date="2015" name="Nature">
        <title>Complex archaea that bridge the gap between prokaryotes and eukaryotes.</title>
        <authorList>
            <person name="Spang A."/>
            <person name="Saw J.H."/>
            <person name="Jorgensen S.L."/>
            <person name="Zaremba-Niedzwiedzka K."/>
            <person name="Martijn J."/>
            <person name="Lind A.E."/>
            <person name="van Eijk R."/>
            <person name="Schleper C."/>
            <person name="Guy L."/>
            <person name="Ettema T.J."/>
        </authorList>
    </citation>
    <scope>NUCLEOTIDE SEQUENCE</scope>
</reference>
<proteinExistence type="predicted"/>
<sequence length="41" mass="5014">MGKIFYFDEDRAKKKRKKGEVVVKSKLKNKRTVFKIKKRKE</sequence>
<dbReference type="AlphaFoldDB" id="A0A0F9HIH1"/>
<organism evidence="1">
    <name type="scientific">marine sediment metagenome</name>
    <dbReference type="NCBI Taxonomy" id="412755"/>
    <lineage>
        <taxon>unclassified sequences</taxon>
        <taxon>metagenomes</taxon>
        <taxon>ecological metagenomes</taxon>
    </lineage>
</organism>
<evidence type="ECO:0000313" key="1">
    <source>
        <dbReference type="EMBL" id="KKL74937.1"/>
    </source>
</evidence>
<dbReference type="EMBL" id="LAZR01024497">
    <property type="protein sequence ID" value="KKL74937.1"/>
    <property type="molecule type" value="Genomic_DNA"/>
</dbReference>
<comment type="caution">
    <text evidence="1">The sequence shown here is derived from an EMBL/GenBank/DDBJ whole genome shotgun (WGS) entry which is preliminary data.</text>
</comment>
<name>A0A0F9HIH1_9ZZZZ</name>
<accession>A0A0F9HIH1</accession>